<gene>
    <name evidence="1" type="ORF">L6654_41855</name>
</gene>
<dbReference type="EMBL" id="JAKLTY010000064">
    <property type="protein sequence ID" value="MCG2633092.1"/>
    <property type="molecule type" value="Genomic_DNA"/>
</dbReference>
<dbReference type="Proteomes" id="UP001139054">
    <property type="component" value="Unassembled WGS sequence"/>
</dbReference>
<organism evidence="1 2">
    <name type="scientific">Bradyrhizobium zhengyangense</name>
    <dbReference type="NCBI Taxonomy" id="2911009"/>
    <lineage>
        <taxon>Bacteria</taxon>
        <taxon>Pseudomonadati</taxon>
        <taxon>Pseudomonadota</taxon>
        <taxon>Alphaproteobacteria</taxon>
        <taxon>Hyphomicrobiales</taxon>
        <taxon>Nitrobacteraceae</taxon>
        <taxon>Bradyrhizobium</taxon>
    </lineage>
</organism>
<protein>
    <submittedName>
        <fullName evidence="1">Uncharacterized protein</fullName>
    </submittedName>
</protein>
<evidence type="ECO:0000313" key="1">
    <source>
        <dbReference type="EMBL" id="MCG2633092.1"/>
    </source>
</evidence>
<reference evidence="1" key="1">
    <citation type="submission" date="2022-01" db="EMBL/GenBank/DDBJ databases">
        <title>Genome sequnece data of strain Bradyrhizobium sp. nov.</title>
        <authorList>
            <person name="Zhang J."/>
        </authorList>
    </citation>
    <scope>NUCLEOTIDE SEQUENCE</scope>
    <source>
        <strain evidence="1">WYCCWR 13023</strain>
    </source>
</reference>
<accession>A0A9X1UK01</accession>
<proteinExistence type="predicted"/>
<sequence length="61" mass="6931">MIRLSINNRAALLTFYGSLAEHGIHLRTTTRNFRNDEMMKLRAPVEKAPDLREMIGFAANG</sequence>
<evidence type="ECO:0000313" key="2">
    <source>
        <dbReference type="Proteomes" id="UP001139054"/>
    </source>
</evidence>
<name>A0A9X1UK01_9BRAD</name>
<dbReference type="AlphaFoldDB" id="A0A9X1UK01"/>
<comment type="caution">
    <text evidence="1">The sequence shown here is derived from an EMBL/GenBank/DDBJ whole genome shotgun (WGS) entry which is preliminary data.</text>
</comment>